<dbReference type="Proteomes" id="UP000765802">
    <property type="component" value="Unassembled WGS sequence"/>
</dbReference>
<organism evidence="2 3">
    <name type="scientific">Flavihumibacter stibioxidans</name>
    <dbReference type="NCBI Taxonomy" id="1834163"/>
    <lineage>
        <taxon>Bacteria</taxon>
        <taxon>Pseudomonadati</taxon>
        <taxon>Bacteroidota</taxon>
        <taxon>Chitinophagia</taxon>
        <taxon>Chitinophagales</taxon>
        <taxon>Chitinophagaceae</taxon>
        <taxon>Flavihumibacter</taxon>
    </lineage>
</organism>
<dbReference type="InterPro" id="IPR021953">
    <property type="entry name" value="DUF3570"/>
</dbReference>
<dbReference type="Pfam" id="PF12094">
    <property type="entry name" value="DUF3570"/>
    <property type="match status" value="1"/>
</dbReference>
<protein>
    <recommendedName>
        <fullName evidence="4">DUF3570 domain-containing protein</fullName>
    </recommendedName>
</protein>
<feature type="signal peptide" evidence="1">
    <location>
        <begin position="1"/>
        <end position="20"/>
    </location>
</feature>
<keyword evidence="3" id="KW-1185">Reference proteome</keyword>
<comment type="caution">
    <text evidence="2">The sequence shown here is derived from an EMBL/GenBank/DDBJ whole genome shotgun (WGS) entry which is preliminary data.</text>
</comment>
<name>A0ABR7MBS1_9BACT</name>
<dbReference type="EMBL" id="MBUA01000023">
    <property type="protein sequence ID" value="MBC6492008.1"/>
    <property type="molecule type" value="Genomic_DNA"/>
</dbReference>
<evidence type="ECO:0000313" key="2">
    <source>
        <dbReference type="EMBL" id="MBC6492008.1"/>
    </source>
</evidence>
<dbReference type="RefSeq" id="WP_187257316.1">
    <property type="nucleotide sequence ID" value="NZ_JBHULF010000007.1"/>
</dbReference>
<evidence type="ECO:0000313" key="3">
    <source>
        <dbReference type="Proteomes" id="UP000765802"/>
    </source>
</evidence>
<evidence type="ECO:0008006" key="4">
    <source>
        <dbReference type="Google" id="ProtNLM"/>
    </source>
</evidence>
<sequence>MKKISLTVIGLYLGILAAFSQPKPDSVYQSRKLKIEEINLVSSYYHQEGDHAAVTGGIGSQKLTDISNSLEIKLNRYDKKYRKQTWSLDLGIDHYTSASSDKIDPKTLTSASYADTRVYPTLAFSRENEKKGTEFGVGASFSAEYDYTSIGVNGHFSKKTKNRMGEFSAKAQVYLDQIHLIYPMELRDGASPEKLKTGSDARNSFSGTFSWSQIVNQRLQLMFLLDLVQQTGYLSLPFNRTYFDDGSVHVERLPDSRFKLPLGFRANYFVGDHLVLRGYYRYYMDNWGLKAHTASLETAIKVSPFFSVSPFYRYYRQTAVDYFRPYAAHKAGQDYYTSNYDLSEFNSHFFGSGIRLAPPAGVFGIKHFNSLELRYGHYTRSNTLQSNIISLHLKYK</sequence>
<reference evidence="2 3" key="1">
    <citation type="submission" date="2016-07" db="EMBL/GenBank/DDBJ databases">
        <title>Genome analysis of Flavihumibacter stibioxidans YS-17.</title>
        <authorList>
            <person name="Shi K."/>
            <person name="Han Y."/>
            <person name="Wang G."/>
        </authorList>
    </citation>
    <scope>NUCLEOTIDE SEQUENCE [LARGE SCALE GENOMIC DNA]</scope>
    <source>
        <strain evidence="2 3">YS-17</strain>
    </source>
</reference>
<accession>A0ABR7MBS1</accession>
<keyword evidence="1" id="KW-0732">Signal</keyword>
<proteinExistence type="predicted"/>
<feature type="chain" id="PRO_5046503788" description="DUF3570 domain-containing protein" evidence="1">
    <location>
        <begin position="21"/>
        <end position="396"/>
    </location>
</feature>
<gene>
    <name evidence="2" type="ORF">BC349_13170</name>
</gene>
<evidence type="ECO:0000256" key="1">
    <source>
        <dbReference type="SAM" id="SignalP"/>
    </source>
</evidence>